<dbReference type="PANTHER" id="PTHR28213">
    <property type="entry name" value="IMP-SPECIFIC 5'-NUCLEOTIDASE 1"/>
    <property type="match status" value="1"/>
</dbReference>
<evidence type="ECO:0000256" key="6">
    <source>
        <dbReference type="ARBA" id="ARBA00022723"/>
    </source>
</evidence>
<dbReference type="GO" id="GO:0008253">
    <property type="term" value="F:5'-nucleotidase activity"/>
    <property type="evidence" value="ECO:0007669"/>
    <property type="project" value="InterPro"/>
</dbReference>
<evidence type="ECO:0000256" key="7">
    <source>
        <dbReference type="ARBA" id="ARBA00022741"/>
    </source>
</evidence>
<dbReference type="GO" id="GO:0071592">
    <property type="term" value="P:nicotinic acid riboside biosynthetic process"/>
    <property type="evidence" value="ECO:0007669"/>
    <property type="project" value="TreeGrafter"/>
</dbReference>
<evidence type="ECO:0000256" key="9">
    <source>
        <dbReference type="ARBA" id="ARBA00022840"/>
    </source>
</evidence>
<keyword evidence="10" id="KW-0460">Magnesium</keyword>
<evidence type="ECO:0000256" key="8">
    <source>
        <dbReference type="ARBA" id="ARBA00022801"/>
    </source>
</evidence>
<keyword evidence="6" id="KW-0479">Metal-binding</keyword>
<gene>
    <name evidence="14" type="ORF">WJX73_008184</name>
</gene>
<dbReference type="PANTHER" id="PTHR28213:SF1">
    <property type="entry name" value="IMP-SPECIFIC 5'-NUCLEOTIDASE 1"/>
    <property type="match status" value="1"/>
</dbReference>
<evidence type="ECO:0000256" key="2">
    <source>
        <dbReference type="ARBA" id="ARBA00005307"/>
    </source>
</evidence>
<dbReference type="SUPFAM" id="SSF56784">
    <property type="entry name" value="HAD-like"/>
    <property type="match status" value="1"/>
</dbReference>
<dbReference type="GO" id="GO:0006190">
    <property type="term" value="P:inosine salvage"/>
    <property type="evidence" value="ECO:0007669"/>
    <property type="project" value="InterPro"/>
</dbReference>
<evidence type="ECO:0000313" key="14">
    <source>
        <dbReference type="EMBL" id="KAK9805854.1"/>
    </source>
</evidence>
<comment type="catalytic activity">
    <reaction evidence="12">
        <text>IMP + H2O = inosine + phosphate</text>
        <dbReference type="Rhea" id="RHEA:27718"/>
        <dbReference type="ChEBI" id="CHEBI:15377"/>
        <dbReference type="ChEBI" id="CHEBI:17596"/>
        <dbReference type="ChEBI" id="CHEBI:43474"/>
        <dbReference type="ChEBI" id="CHEBI:58053"/>
        <dbReference type="EC" id="3.1.3.99"/>
    </reaction>
</comment>
<dbReference type="Pfam" id="PF06437">
    <property type="entry name" value="ISN1"/>
    <property type="match status" value="1"/>
</dbReference>
<evidence type="ECO:0000256" key="10">
    <source>
        <dbReference type="ARBA" id="ARBA00022842"/>
    </source>
</evidence>
<comment type="similarity">
    <text evidence="2">Belongs to the ISN1 family.</text>
</comment>
<evidence type="ECO:0000256" key="11">
    <source>
        <dbReference type="ARBA" id="ARBA00023080"/>
    </source>
</evidence>
<keyword evidence="9" id="KW-0067">ATP-binding</keyword>
<evidence type="ECO:0000256" key="5">
    <source>
        <dbReference type="ARBA" id="ARBA00015544"/>
    </source>
</evidence>
<organism evidence="14 15">
    <name type="scientific">Symbiochloris irregularis</name>
    <dbReference type="NCBI Taxonomy" id="706552"/>
    <lineage>
        <taxon>Eukaryota</taxon>
        <taxon>Viridiplantae</taxon>
        <taxon>Chlorophyta</taxon>
        <taxon>core chlorophytes</taxon>
        <taxon>Trebouxiophyceae</taxon>
        <taxon>Trebouxiales</taxon>
        <taxon>Trebouxiaceae</taxon>
        <taxon>Symbiochloris</taxon>
    </lineage>
</organism>
<reference evidence="14 15" key="1">
    <citation type="journal article" date="2024" name="Nat. Commun.">
        <title>Phylogenomics reveals the evolutionary origins of lichenization in chlorophyte algae.</title>
        <authorList>
            <person name="Puginier C."/>
            <person name="Libourel C."/>
            <person name="Otte J."/>
            <person name="Skaloud P."/>
            <person name="Haon M."/>
            <person name="Grisel S."/>
            <person name="Petersen M."/>
            <person name="Berrin J.G."/>
            <person name="Delaux P.M."/>
            <person name="Dal Grande F."/>
            <person name="Keller J."/>
        </authorList>
    </citation>
    <scope>NUCLEOTIDE SEQUENCE [LARGE SCALE GENOMIC DNA]</scope>
    <source>
        <strain evidence="14 15">SAG 2036</strain>
    </source>
</reference>
<keyword evidence="8" id="KW-0378">Hydrolase</keyword>
<keyword evidence="15" id="KW-1185">Reference proteome</keyword>
<evidence type="ECO:0000313" key="15">
    <source>
        <dbReference type="Proteomes" id="UP001465755"/>
    </source>
</evidence>
<feature type="region of interest" description="Disordered" evidence="13">
    <location>
        <begin position="41"/>
        <end position="65"/>
    </location>
</feature>
<keyword evidence="7" id="KW-0547">Nucleotide-binding</keyword>
<dbReference type="InterPro" id="IPR009453">
    <property type="entry name" value="ISN1"/>
</dbReference>
<comment type="caution">
    <text evidence="14">The sequence shown here is derived from an EMBL/GenBank/DDBJ whole genome shotgun (WGS) entry which is preliminary data.</text>
</comment>
<comment type="cofactor">
    <cofactor evidence="1">
        <name>Mg(2+)</name>
        <dbReference type="ChEBI" id="CHEBI:18420"/>
    </cofactor>
</comment>
<dbReference type="Proteomes" id="UP001465755">
    <property type="component" value="Unassembled WGS sequence"/>
</dbReference>
<dbReference type="AlphaFoldDB" id="A0AAW1P862"/>
<dbReference type="InterPro" id="IPR036412">
    <property type="entry name" value="HAD-like_sf"/>
</dbReference>
<protein>
    <recommendedName>
        <fullName evidence="5">IMP-specific 5'-nucleotidase 1</fullName>
        <ecNumber evidence="4">3.1.3.99</ecNumber>
    </recommendedName>
</protein>
<dbReference type="EC" id="3.1.3.99" evidence="4"/>
<proteinExistence type="inferred from homology"/>
<evidence type="ECO:0000256" key="13">
    <source>
        <dbReference type="SAM" id="MobiDB-lite"/>
    </source>
</evidence>
<dbReference type="GO" id="GO:0071590">
    <property type="term" value="P:nicotinamide riboside biosynthetic process"/>
    <property type="evidence" value="ECO:0007669"/>
    <property type="project" value="TreeGrafter"/>
</dbReference>
<dbReference type="GO" id="GO:0009117">
    <property type="term" value="P:nucleotide metabolic process"/>
    <property type="evidence" value="ECO:0007669"/>
    <property type="project" value="UniProtKB-KW"/>
</dbReference>
<evidence type="ECO:0000256" key="3">
    <source>
        <dbReference type="ARBA" id="ARBA00011881"/>
    </source>
</evidence>
<accession>A0AAW1P862</accession>
<comment type="subunit">
    <text evidence="3">Homotetramer.</text>
</comment>
<dbReference type="EMBL" id="JALJOQ010000041">
    <property type="protein sequence ID" value="KAK9805854.1"/>
    <property type="molecule type" value="Genomic_DNA"/>
</dbReference>
<dbReference type="GO" id="GO:0000287">
    <property type="term" value="F:magnesium ion binding"/>
    <property type="evidence" value="ECO:0007669"/>
    <property type="project" value="InterPro"/>
</dbReference>
<dbReference type="GO" id="GO:0005524">
    <property type="term" value="F:ATP binding"/>
    <property type="evidence" value="ECO:0007669"/>
    <property type="project" value="UniProtKB-KW"/>
</dbReference>
<sequence>MRRMHADNTDAPPYPAPGLQMLGVVLPLVASLVPRQRLSTASTSFGSPDWQELLNPPEPDAFGTRARSASDAAVLRRKGHLKEQDGMIEFLLHMHATHTSLETMQKMERWIAEHRKDPKRSWLRLLVPEVGNFYTDLKLVDALTEYDHFFALSRRRYVPPNFAEIRHVLNIAQVHASARNLRLITFDADGTLYADGAHMQHDSEMIGHIITLMRRGIHVAIVTAAGYPGDAARFEQRVEGLLAAFRRLRIPEHVTDRFHIVGGECNYLLHCTPWPECHLAFVPEVEWKSAFMLSWREDTIQDLLSSAIAVLLETAEQLRLPVKVIRKERAAGILPQKPTVYEVLEELAITVQRQLVDAPLPFCAFNGGGDVFVDVGNKSLGLEALMSHLGYQAHQVMHVGDRFTASGNDSAVRDCCSILWVANPEETDFFVRMLLTDIEALAAETNALKSATPHTGSVAS</sequence>
<dbReference type="Gene3D" id="3.40.50.1000">
    <property type="entry name" value="HAD superfamily/HAD-like"/>
    <property type="match status" value="1"/>
</dbReference>
<dbReference type="InterPro" id="IPR023214">
    <property type="entry name" value="HAD_sf"/>
</dbReference>
<keyword evidence="11" id="KW-0546">Nucleotide metabolism</keyword>
<evidence type="ECO:0000256" key="4">
    <source>
        <dbReference type="ARBA" id="ARBA00012894"/>
    </source>
</evidence>
<evidence type="ECO:0000256" key="12">
    <source>
        <dbReference type="ARBA" id="ARBA00047413"/>
    </source>
</evidence>
<name>A0AAW1P862_9CHLO</name>
<evidence type="ECO:0000256" key="1">
    <source>
        <dbReference type="ARBA" id="ARBA00001946"/>
    </source>
</evidence>